<dbReference type="SMART" id="SM00640">
    <property type="entry name" value="Glyco_32"/>
    <property type="match status" value="1"/>
</dbReference>
<dbReference type="PANTHER" id="PTHR43101:SF1">
    <property type="entry name" value="BETA-FRUCTOSIDASE"/>
    <property type="match status" value="1"/>
</dbReference>
<dbReference type="Gene3D" id="2.115.10.20">
    <property type="entry name" value="Glycosyl hydrolase domain, family 43"/>
    <property type="match status" value="1"/>
</dbReference>
<evidence type="ECO:0000313" key="6">
    <source>
        <dbReference type="EMBL" id="MEA5455069.1"/>
    </source>
</evidence>
<dbReference type="InterPro" id="IPR051214">
    <property type="entry name" value="GH32_Enzymes"/>
</dbReference>
<comment type="caution">
    <text evidence="6">The sequence shown here is derived from an EMBL/GenBank/DDBJ whole genome shotgun (WGS) entry which is preliminary data.</text>
</comment>
<dbReference type="InterPro" id="IPR001362">
    <property type="entry name" value="Glyco_hydro_32"/>
</dbReference>
<keyword evidence="7" id="KW-1185">Reference proteome</keyword>
<dbReference type="Proteomes" id="UP001304769">
    <property type="component" value="Unassembled WGS sequence"/>
</dbReference>
<organism evidence="6 7">
    <name type="scientific">Sinomonas terricola</name>
    <dbReference type="NCBI Taxonomy" id="3110330"/>
    <lineage>
        <taxon>Bacteria</taxon>
        <taxon>Bacillati</taxon>
        <taxon>Actinomycetota</taxon>
        <taxon>Actinomycetes</taxon>
        <taxon>Micrococcales</taxon>
        <taxon>Micrococcaceae</taxon>
        <taxon>Sinomonas</taxon>
    </lineage>
</organism>
<dbReference type="GO" id="GO:0016787">
    <property type="term" value="F:hydrolase activity"/>
    <property type="evidence" value="ECO:0007669"/>
    <property type="project" value="UniProtKB-KW"/>
</dbReference>
<dbReference type="CDD" id="cd08996">
    <property type="entry name" value="GH32_FFase"/>
    <property type="match status" value="1"/>
</dbReference>
<evidence type="ECO:0000256" key="4">
    <source>
        <dbReference type="ARBA" id="ARBA00023295"/>
    </source>
</evidence>
<name>A0ABU5T6B4_9MICC</name>
<dbReference type="EMBL" id="JAYGGQ010000006">
    <property type="protein sequence ID" value="MEA5455069.1"/>
    <property type="molecule type" value="Genomic_DNA"/>
</dbReference>
<evidence type="ECO:0000313" key="7">
    <source>
        <dbReference type="Proteomes" id="UP001304769"/>
    </source>
</evidence>
<accession>A0ABU5T6B4</accession>
<feature type="domain" description="Glycosyl hydrolase family 32 N-terminal" evidence="5">
    <location>
        <begin position="30"/>
        <end position="318"/>
    </location>
</feature>
<reference evidence="6 7" key="1">
    <citation type="submission" date="2023-12" db="EMBL/GenBank/DDBJ databases">
        <title>Sinomonas terricola sp. nov, isolated from litchi orchard soil in Guangdong, PR China.</title>
        <authorList>
            <person name="Jiaxin W."/>
            <person name="Yang Z."/>
            <person name="Honghui Z."/>
        </authorList>
    </citation>
    <scope>NUCLEOTIDE SEQUENCE [LARGE SCALE GENOMIC DNA]</scope>
    <source>
        <strain evidence="6 7">JGH33</strain>
    </source>
</reference>
<sequence>MPQHSATDESPVAVDHSSATERQLSRPAFHFTSPSGWINDPLGLTFHSGRYHLFYQHVPGSADWAPQCRWGHATSDDLLTWQVGPIALEPGEGDGGCWSGSIATGPGGNATLFYTSVDDDAFEIGRARTARPAPGSGVSWEGWVKGPVVAELPEGEESVAFRDPLVFHDGAAWRMIIGSGRPDGTAVAYAWTSDDLSAWRYDGVFASRRSSEDDGVWTGSVWECPQAIRVGEKWALLVSVWEPMRPHYEAYALGDIVDGRFVAETPWRRLTYGPSYYAGSVYRDKAGKPGIVYWLRNVSDPGAGWAGAHSLPHELALIGDRLEVRLPLSLAGRRGYGEPLAALEEREMPVGGAFDVEWSHGGSLSLDEGIRNVFRLERTRGPEGSSLTATSDAGQWSVPCSGPVRVVVDGPVVEIIGSFGALAFPAPREGGATLASRGADGTVYTLG</sequence>
<keyword evidence="4" id="KW-0326">Glycosidase</keyword>
<comment type="similarity">
    <text evidence="1">Belongs to the glycosyl hydrolase 32 family.</text>
</comment>
<dbReference type="Pfam" id="PF00251">
    <property type="entry name" value="Glyco_hydro_32N"/>
    <property type="match status" value="1"/>
</dbReference>
<evidence type="ECO:0000259" key="5">
    <source>
        <dbReference type="Pfam" id="PF00251"/>
    </source>
</evidence>
<protein>
    <recommendedName>
        <fullName evidence="2">beta-fructofuranosidase</fullName>
        <ecNumber evidence="2">3.2.1.26</ecNumber>
    </recommendedName>
</protein>
<keyword evidence="3 6" id="KW-0378">Hydrolase</keyword>
<gene>
    <name evidence="6" type="ORF">SPF06_10095</name>
</gene>
<evidence type="ECO:0000256" key="3">
    <source>
        <dbReference type="ARBA" id="ARBA00022801"/>
    </source>
</evidence>
<dbReference type="InterPro" id="IPR013148">
    <property type="entry name" value="Glyco_hydro_32_N"/>
</dbReference>
<evidence type="ECO:0000256" key="2">
    <source>
        <dbReference type="ARBA" id="ARBA00012758"/>
    </source>
</evidence>
<dbReference type="InterPro" id="IPR023296">
    <property type="entry name" value="Glyco_hydro_beta-prop_sf"/>
</dbReference>
<evidence type="ECO:0000256" key="1">
    <source>
        <dbReference type="ARBA" id="ARBA00009902"/>
    </source>
</evidence>
<dbReference type="PANTHER" id="PTHR43101">
    <property type="entry name" value="BETA-FRUCTOSIDASE"/>
    <property type="match status" value="1"/>
</dbReference>
<dbReference type="EC" id="3.2.1.26" evidence="2"/>
<proteinExistence type="inferred from homology"/>
<dbReference type="SUPFAM" id="SSF75005">
    <property type="entry name" value="Arabinanase/levansucrase/invertase"/>
    <property type="match status" value="1"/>
</dbReference>
<dbReference type="RefSeq" id="WP_323278921.1">
    <property type="nucleotide sequence ID" value="NZ_JAYGGQ010000006.1"/>
</dbReference>